<evidence type="ECO:0000256" key="10">
    <source>
        <dbReference type="SAM" id="SignalP"/>
    </source>
</evidence>
<evidence type="ECO:0000256" key="8">
    <source>
        <dbReference type="ARBA" id="ARBA00031934"/>
    </source>
</evidence>
<keyword evidence="6" id="KW-1015">Disulfide bond</keyword>
<dbReference type="Proteomes" id="UP001152799">
    <property type="component" value="Chromosome 12"/>
</dbReference>
<evidence type="ECO:0000256" key="5">
    <source>
        <dbReference type="ARBA" id="ARBA00022801"/>
    </source>
</evidence>
<protein>
    <recommendedName>
        <fullName evidence="3">Palmitoyl-protein thioesterase 1</fullName>
        <ecNumber evidence="2">3.1.2.22</ecNumber>
    </recommendedName>
    <alternativeName>
        <fullName evidence="8">Palmitoyl-protein hydrolase 1</fullName>
    </alternativeName>
</protein>
<dbReference type="PRINTS" id="PR00414">
    <property type="entry name" value="PPTHIESTRASE"/>
</dbReference>
<keyword evidence="7" id="KW-0325">Glycoprotein</keyword>
<evidence type="ECO:0000256" key="1">
    <source>
        <dbReference type="ARBA" id="ARBA00010758"/>
    </source>
</evidence>
<dbReference type="OrthoDB" id="10263094at2759"/>
<dbReference type="EMBL" id="OU892288">
    <property type="protein sequence ID" value="CAG9762848.1"/>
    <property type="molecule type" value="Genomic_DNA"/>
</dbReference>
<dbReference type="AlphaFoldDB" id="A0A9N9MDV3"/>
<evidence type="ECO:0000256" key="3">
    <source>
        <dbReference type="ARBA" id="ARBA00014212"/>
    </source>
</evidence>
<evidence type="ECO:0000256" key="4">
    <source>
        <dbReference type="ARBA" id="ARBA00022729"/>
    </source>
</evidence>
<reference evidence="11" key="1">
    <citation type="submission" date="2022-01" db="EMBL/GenBank/DDBJ databases">
        <authorList>
            <person name="King R."/>
        </authorList>
    </citation>
    <scope>NUCLEOTIDE SEQUENCE</scope>
</reference>
<accession>A0A9N9MDV3</accession>
<dbReference type="InterPro" id="IPR029058">
    <property type="entry name" value="AB_hydrolase_fold"/>
</dbReference>
<evidence type="ECO:0000256" key="2">
    <source>
        <dbReference type="ARBA" id="ARBA00012423"/>
    </source>
</evidence>
<sequence length="295" mass="33458">MFAAIPILLFVVFGGTNCATPIVMWHGMGDSCCFDFSLGAIKKSLNESIPGVYVNSLRIGDTIIKDMENGYFLHPDKQIEMACNIIKSDSNLVDGYNAIGFSQGAQFLRALVQKCPLPPMKNLISVGGQHQGVYGLPNCGSLSNKACDYIRRLLNHAAYIGWVQETLVQATYWHDPLNETEYKQYSTFLADINNEININTDYIKNLQSLEHFVLIKFENDTIVQPVDTEWFGFYKPGQSVQTQTLQESDLYKDDKLGLKQMNDNDQLKFLATPGNHLRFQWDWFEANIIKPYLTN</sequence>
<dbReference type="GO" id="GO:0005764">
    <property type="term" value="C:lysosome"/>
    <property type="evidence" value="ECO:0007669"/>
    <property type="project" value="TreeGrafter"/>
</dbReference>
<name>A0A9N9MDV3_9CUCU</name>
<dbReference type="PANTHER" id="PTHR11247:SF8">
    <property type="entry name" value="PALMITOYL-PROTEIN THIOESTERASE 1"/>
    <property type="match status" value="1"/>
</dbReference>
<keyword evidence="12" id="KW-1185">Reference proteome</keyword>
<proteinExistence type="inferred from homology"/>
<feature type="chain" id="PRO_5040343013" description="Palmitoyl-protein thioesterase 1" evidence="10">
    <location>
        <begin position="19"/>
        <end position="295"/>
    </location>
</feature>
<dbReference type="PANTHER" id="PTHR11247">
    <property type="entry name" value="PALMITOYL-PROTEIN THIOESTERASE/DOLICHYLDIPHOSPHATASE 1"/>
    <property type="match status" value="1"/>
</dbReference>
<keyword evidence="5" id="KW-0378">Hydrolase</keyword>
<dbReference type="EC" id="3.1.2.22" evidence="2"/>
<gene>
    <name evidence="11" type="ORF">CEUTPL_LOCUS3520</name>
</gene>
<dbReference type="FunFam" id="3.40.50.1820:FF:000107">
    <property type="entry name" value="Palmitoyl-protein thioesterase 1"/>
    <property type="match status" value="1"/>
</dbReference>
<dbReference type="Pfam" id="PF02089">
    <property type="entry name" value="Palm_thioest"/>
    <property type="match status" value="1"/>
</dbReference>
<dbReference type="Gene3D" id="3.40.50.1820">
    <property type="entry name" value="alpha/beta hydrolase"/>
    <property type="match status" value="1"/>
</dbReference>
<evidence type="ECO:0000313" key="12">
    <source>
        <dbReference type="Proteomes" id="UP001152799"/>
    </source>
</evidence>
<comment type="similarity">
    <text evidence="1">Belongs to the palmitoyl-protein thioesterase family.</text>
</comment>
<dbReference type="InterPro" id="IPR002472">
    <property type="entry name" value="Palm_thioest"/>
</dbReference>
<comment type="catalytic activity">
    <reaction evidence="9">
        <text>S-hexadecanoyl-L-cysteinyl-[protein] + H2O = L-cysteinyl-[protein] + hexadecanoate + H(+)</text>
        <dbReference type="Rhea" id="RHEA:19233"/>
        <dbReference type="Rhea" id="RHEA-COMP:10131"/>
        <dbReference type="Rhea" id="RHEA-COMP:11032"/>
        <dbReference type="ChEBI" id="CHEBI:7896"/>
        <dbReference type="ChEBI" id="CHEBI:15377"/>
        <dbReference type="ChEBI" id="CHEBI:15378"/>
        <dbReference type="ChEBI" id="CHEBI:29950"/>
        <dbReference type="ChEBI" id="CHEBI:74151"/>
        <dbReference type="EC" id="3.1.2.22"/>
    </reaction>
    <physiologicalReaction direction="left-to-right" evidence="9">
        <dbReference type="Rhea" id="RHEA:19234"/>
    </physiologicalReaction>
</comment>
<keyword evidence="4 10" id="KW-0732">Signal</keyword>
<feature type="signal peptide" evidence="10">
    <location>
        <begin position="1"/>
        <end position="18"/>
    </location>
</feature>
<evidence type="ECO:0000313" key="11">
    <source>
        <dbReference type="EMBL" id="CAG9762848.1"/>
    </source>
</evidence>
<organism evidence="11 12">
    <name type="scientific">Ceutorhynchus assimilis</name>
    <name type="common">cabbage seed weevil</name>
    <dbReference type="NCBI Taxonomy" id="467358"/>
    <lineage>
        <taxon>Eukaryota</taxon>
        <taxon>Metazoa</taxon>
        <taxon>Ecdysozoa</taxon>
        <taxon>Arthropoda</taxon>
        <taxon>Hexapoda</taxon>
        <taxon>Insecta</taxon>
        <taxon>Pterygota</taxon>
        <taxon>Neoptera</taxon>
        <taxon>Endopterygota</taxon>
        <taxon>Coleoptera</taxon>
        <taxon>Polyphaga</taxon>
        <taxon>Cucujiformia</taxon>
        <taxon>Curculionidae</taxon>
        <taxon>Ceutorhynchinae</taxon>
        <taxon>Ceutorhynchus</taxon>
    </lineage>
</organism>
<dbReference type="GO" id="GO:0006898">
    <property type="term" value="P:receptor-mediated endocytosis"/>
    <property type="evidence" value="ECO:0007669"/>
    <property type="project" value="TreeGrafter"/>
</dbReference>
<dbReference type="GO" id="GO:0008474">
    <property type="term" value="F:palmitoyl-(protein) hydrolase activity"/>
    <property type="evidence" value="ECO:0007669"/>
    <property type="project" value="UniProtKB-EC"/>
</dbReference>
<dbReference type="SUPFAM" id="SSF53474">
    <property type="entry name" value="alpha/beta-Hydrolases"/>
    <property type="match status" value="1"/>
</dbReference>
<evidence type="ECO:0000256" key="9">
    <source>
        <dbReference type="ARBA" id="ARBA00047409"/>
    </source>
</evidence>
<evidence type="ECO:0000256" key="6">
    <source>
        <dbReference type="ARBA" id="ARBA00023157"/>
    </source>
</evidence>
<evidence type="ECO:0000256" key="7">
    <source>
        <dbReference type="ARBA" id="ARBA00023180"/>
    </source>
</evidence>